<gene>
    <name evidence="2" type="ORF">A3K55_02395</name>
</gene>
<reference evidence="2 3" key="1">
    <citation type="journal article" date="2016" name="Nat. Commun.">
        <title>Thousands of microbial genomes shed light on interconnected biogeochemical processes in an aquifer system.</title>
        <authorList>
            <person name="Anantharaman K."/>
            <person name="Brown C.T."/>
            <person name="Hug L.A."/>
            <person name="Sharon I."/>
            <person name="Castelle C.J."/>
            <person name="Probst A.J."/>
            <person name="Thomas B.C."/>
            <person name="Singh A."/>
            <person name="Wilkins M.J."/>
            <person name="Karaoz U."/>
            <person name="Brodie E.L."/>
            <person name="Williams K.H."/>
            <person name="Hubbard S.S."/>
            <person name="Banfield J.F."/>
        </authorList>
    </citation>
    <scope>NUCLEOTIDE SEQUENCE [LARGE SCALE GENOMIC DNA]</scope>
</reference>
<sequence length="102" mass="11153">MAEIVALDPNSANYGLREGERVLTSASVSKSPREKVGWRRRSRGMGPDRGLRVAVTAGELMADYRLRGSFESIRSVAAVDTNGRPIGDLRVLIVRDRAKQVG</sequence>
<organism evidence="2 3">
    <name type="scientific">Candidatus Shapirobacteria bacterium RBG_13_44_7</name>
    <dbReference type="NCBI Taxonomy" id="1802149"/>
    <lineage>
        <taxon>Bacteria</taxon>
        <taxon>Candidatus Shapironibacteriota</taxon>
    </lineage>
</organism>
<dbReference type="Proteomes" id="UP000185874">
    <property type="component" value="Unassembled WGS sequence"/>
</dbReference>
<evidence type="ECO:0000313" key="2">
    <source>
        <dbReference type="EMBL" id="OGL52354.1"/>
    </source>
</evidence>
<protein>
    <submittedName>
        <fullName evidence="2">Uncharacterized protein</fullName>
    </submittedName>
</protein>
<accession>A0A1F7SGJ8</accession>
<evidence type="ECO:0000256" key="1">
    <source>
        <dbReference type="SAM" id="MobiDB-lite"/>
    </source>
</evidence>
<feature type="region of interest" description="Disordered" evidence="1">
    <location>
        <begin position="25"/>
        <end position="45"/>
    </location>
</feature>
<dbReference type="EMBL" id="MGDJ01000024">
    <property type="protein sequence ID" value="OGL52354.1"/>
    <property type="molecule type" value="Genomic_DNA"/>
</dbReference>
<dbReference type="AlphaFoldDB" id="A0A1F7SGJ8"/>
<name>A0A1F7SGJ8_9BACT</name>
<evidence type="ECO:0000313" key="3">
    <source>
        <dbReference type="Proteomes" id="UP000185874"/>
    </source>
</evidence>
<proteinExistence type="predicted"/>
<comment type="caution">
    <text evidence="2">The sequence shown here is derived from an EMBL/GenBank/DDBJ whole genome shotgun (WGS) entry which is preliminary data.</text>
</comment>